<accession>A0ABU9WVH1</accession>
<keyword evidence="5" id="KW-1185">Reference proteome</keyword>
<dbReference type="RefSeq" id="WP_345882926.1">
    <property type="nucleotide sequence ID" value="NZ_JBDFRB010000001.1"/>
</dbReference>
<dbReference type="EMBL" id="JBDFRB010000001">
    <property type="protein sequence ID" value="MEN2743161.1"/>
    <property type="molecule type" value="Genomic_DNA"/>
</dbReference>
<evidence type="ECO:0000256" key="2">
    <source>
        <dbReference type="ARBA" id="ARBA00024200"/>
    </source>
</evidence>
<dbReference type="CDD" id="cd17040">
    <property type="entry name" value="Ubl_MoaD_like"/>
    <property type="match status" value="1"/>
</dbReference>
<organism evidence="4 5">
    <name type="scientific">Sinomonas halotolerans</name>
    <dbReference type="NCBI Taxonomy" id="1644133"/>
    <lineage>
        <taxon>Bacteria</taxon>
        <taxon>Bacillati</taxon>
        <taxon>Actinomycetota</taxon>
        <taxon>Actinomycetes</taxon>
        <taxon>Micrococcales</taxon>
        <taxon>Micrococcaceae</taxon>
        <taxon>Sinomonas</taxon>
    </lineage>
</organism>
<evidence type="ECO:0000256" key="1">
    <source>
        <dbReference type="ARBA" id="ARBA00022741"/>
    </source>
</evidence>
<dbReference type="PANTHER" id="PTHR33359">
    <property type="entry name" value="MOLYBDOPTERIN SYNTHASE SULFUR CARRIER SUBUNIT"/>
    <property type="match status" value="1"/>
</dbReference>
<evidence type="ECO:0000313" key="4">
    <source>
        <dbReference type="EMBL" id="MEN2743161.1"/>
    </source>
</evidence>
<evidence type="ECO:0000256" key="3">
    <source>
        <dbReference type="ARBA" id="ARBA00024247"/>
    </source>
</evidence>
<dbReference type="InterPro" id="IPR003749">
    <property type="entry name" value="ThiS/MoaD-like"/>
</dbReference>
<comment type="similarity">
    <text evidence="2">Belongs to the MoaD family.</text>
</comment>
<comment type="caution">
    <text evidence="4">The sequence shown here is derived from an EMBL/GenBank/DDBJ whole genome shotgun (WGS) entry which is preliminary data.</text>
</comment>
<dbReference type="InterPro" id="IPR016155">
    <property type="entry name" value="Mopterin_synth/thiamin_S_b"/>
</dbReference>
<dbReference type="Pfam" id="PF02597">
    <property type="entry name" value="ThiS"/>
    <property type="match status" value="1"/>
</dbReference>
<sequence length="101" mass="10103">MTVRYYAAAQAAAGVPEEALEVPDGARLADALEAVLGVGRGPTAHAGAAAGALATAQRTAPPLAEVLRRCSFLVNEIAAKDPSRPLADGDVVDVLPPFAGG</sequence>
<name>A0ABU9WVH1_9MICC</name>
<dbReference type="PANTHER" id="PTHR33359:SF1">
    <property type="entry name" value="MOLYBDOPTERIN SYNTHASE SULFUR CARRIER SUBUNIT"/>
    <property type="match status" value="1"/>
</dbReference>
<dbReference type="Gene3D" id="3.10.20.30">
    <property type="match status" value="1"/>
</dbReference>
<dbReference type="SUPFAM" id="SSF54285">
    <property type="entry name" value="MoaD/ThiS"/>
    <property type="match status" value="1"/>
</dbReference>
<dbReference type="InterPro" id="IPR012675">
    <property type="entry name" value="Beta-grasp_dom_sf"/>
</dbReference>
<gene>
    <name evidence="4" type="ORF">ABCQ75_01240</name>
</gene>
<evidence type="ECO:0000313" key="5">
    <source>
        <dbReference type="Proteomes" id="UP001422074"/>
    </source>
</evidence>
<dbReference type="Proteomes" id="UP001422074">
    <property type="component" value="Unassembled WGS sequence"/>
</dbReference>
<dbReference type="InterPro" id="IPR044672">
    <property type="entry name" value="MOCS2A"/>
</dbReference>
<protein>
    <recommendedName>
        <fullName evidence="3">Molybdopterin synthase sulfur carrier subunit</fullName>
    </recommendedName>
</protein>
<reference evidence="4 5" key="1">
    <citation type="submission" date="2024-05" db="EMBL/GenBank/DDBJ databases">
        <title>Sinomonas sp. nov., isolated from a waste landfill.</title>
        <authorList>
            <person name="Zhao Y."/>
        </authorList>
    </citation>
    <scope>NUCLEOTIDE SEQUENCE [LARGE SCALE GENOMIC DNA]</scope>
    <source>
        <strain evidence="4 5">CCTCC AB2014300</strain>
    </source>
</reference>
<keyword evidence="1" id="KW-0547">Nucleotide-binding</keyword>
<proteinExistence type="inferred from homology"/>